<proteinExistence type="predicted"/>
<dbReference type="Proteomes" id="UP000320813">
    <property type="component" value="Unassembled WGS sequence"/>
</dbReference>
<dbReference type="InterPro" id="IPR036390">
    <property type="entry name" value="WH_DNA-bd_sf"/>
</dbReference>
<reference evidence="1 2" key="1">
    <citation type="submission" date="2019-01" db="EMBL/GenBank/DDBJ databases">
        <title>Insights into ecological role of a new deltaproteobacterial order Candidatus Sinidesulfobacterales (Sva0485) by metagenomics and metatranscriptomics.</title>
        <authorList>
            <person name="Tan S."/>
            <person name="Liu J."/>
            <person name="Fang Y."/>
            <person name="Hedlund B.P."/>
            <person name="Lian Z.H."/>
            <person name="Huang L.Y."/>
            <person name="Li J.T."/>
            <person name="Huang L.N."/>
            <person name="Li W.J."/>
            <person name="Jiang H.C."/>
            <person name="Dong H.L."/>
            <person name="Shu W.S."/>
        </authorList>
    </citation>
    <scope>NUCLEOTIDE SEQUENCE [LARGE SCALE GENOMIC DNA]</scope>
    <source>
        <strain evidence="1">AP3</strain>
    </source>
</reference>
<dbReference type="AlphaFoldDB" id="A0A519BCM8"/>
<protein>
    <submittedName>
        <fullName evidence="1">Uncharacterized protein</fullName>
    </submittedName>
</protein>
<name>A0A519BCM8_9DELT</name>
<organism evidence="1 2">
    <name type="scientific">Candidatus Acidulodesulfobacterium ferriphilum</name>
    <dbReference type="NCBI Taxonomy" id="2597223"/>
    <lineage>
        <taxon>Bacteria</taxon>
        <taxon>Deltaproteobacteria</taxon>
        <taxon>Candidatus Acidulodesulfobacterales</taxon>
        <taxon>Candidatus Acidulodesulfobacterium</taxon>
    </lineage>
</organism>
<comment type="caution">
    <text evidence="1">The sequence shown here is derived from an EMBL/GenBank/DDBJ whole genome shotgun (WGS) entry which is preliminary data.</text>
</comment>
<dbReference type="SUPFAM" id="SSF46785">
    <property type="entry name" value="Winged helix' DNA-binding domain"/>
    <property type="match status" value="1"/>
</dbReference>
<dbReference type="EMBL" id="SGBD01000001">
    <property type="protein sequence ID" value="RZD15004.1"/>
    <property type="molecule type" value="Genomic_DNA"/>
</dbReference>
<evidence type="ECO:0000313" key="2">
    <source>
        <dbReference type="Proteomes" id="UP000320813"/>
    </source>
</evidence>
<accession>A0A519BCM8</accession>
<sequence length="353" mass="41427">MKTLQAKLYILFSLFFLSREKLIKDTISIIPPEYKNIAYLSDIEFTIFAYFSYKYTHSSAKEKKNYEKNGITVSYKELNRLYISTPHLATVLKSLQDNKLINKSTLSEDKRKTNYILPYSELKKFNEINIKALQFCDFNETDTYIINNLIKGTIALLKSNKIINDEQEKNLDDFLNKSDNYFKFYYVVLALWTSRYLITSFQIKLMGPSEFMVYALIIKFYIKNDKKPITTKKVKEETGLAPSIISQSFKKFIDEDIITRKEINKFKVYFYINKKNLEKRLMNDTIIIDEITKNFKNEDEKSFEKLVDKLSTTLTGKLNSLEINKVCLNKKCGMEIPLMPGLKYCPYCGEKVA</sequence>
<gene>
    <name evidence="1" type="ORF">EVJ47_01630</name>
</gene>
<evidence type="ECO:0000313" key="1">
    <source>
        <dbReference type="EMBL" id="RZD15004.1"/>
    </source>
</evidence>